<dbReference type="GO" id="GO:0005886">
    <property type="term" value="C:plasma membrane"/>
    <property type="evidence" value="ECO:0007669"/>
    <property type="project" value="UniProtKB-SubCell"/>
</dbReference>
<keyword evidence="5 6" id="KW-0472">Membrane</keyword>
<feature type="domain" description="VTT" evidence="7">
    <location>
        <begin position="69"/>
        <end position="183"/>
    </location>
</feature>
<keyword evidence="2 6" id="KW-1003">Cell membrane</keyword>
<keyword evidence="4 6" id="KW-1133">Transmembrane helix</keyword>
<comment type="similarity">
    <text evidence="6">Belongs to the TVP38/TMEM64 family.</text>
</comment>
<keyword evidence="3 6" id="KW-0812">Transmembrane</keyword>
<reference evidence="9" key="1">
    <citation type="journal article" date="2014" name="Environ. Microbiol.">
        <title>Comparative genomics of the marine bacterial genus Glaciecola reveals the high degree of genomic diversity and genomic characteristic for cold adaptation.</title>
        <authorList>
            <person name="Qin Q.L."/>
            <person name="Xie B.B."/>
            <person name="Yu Y."/>
            <person name="Shu Y.L."/>
            <person name="Rong J.C."/>
            <person name="Zhang Y.J."/>
            <person name="Zhao D.L."/>
            <person name="Chen X.L."/>
            <person name="Zhang X.Y."/>
            <person name="Chen B."/>
            <person name="Zhou B.C."/>
            <person name="Zhang Y.Z."/>
        </authorList>
    </citation>
    <scope>NUCLEOTIDE SEQUENCE [LARGE SCALE GENOMIC DNA]</scope>
    <source>
        <strain evidence="9">LMG 21857</strain>
    </source>
</reference>
<dbReference type="RefSeq" id="WP_007107335.1">
    <property type="nucleotide sequence ID" value="NZ_BAER01000143.1"/>
</dbReference>
<evidence type="ECO:0000256" key="1">
    <source>
        <dbReference type="ARBA" id="ARBA00004651"/>
    </source>
</evidence>
<protein>
    <recommendedName>
        <fullName evidence="6">TVP38/TMEM64 family membrane protein</fullName>
    </recommendedName>
</protein>
<comment type="caution">
    <text evidence="8">The sequence shown here is derived from an EMBL/GenBank/DDBJ whole genome shotgun (WGS) entry which is preliminary data.</text>
</comment>
<evidence type="ECO:0000259" key="7">
    <source>
        <dbReference type="Pfam" id="PF09335"/>
    </source>
</evidence>
<feature type="transmembrane region" description="Helical" evidence="6">
    <location>
        <begin position="80"/>
        <end position="104"/>
    </location>
</feature>
<dbReference type="PANTHER" id="PTHR12677">
    <property type="entry name" value="GOLGI APPARATUS MEMBRANE PROTEIN TVP38-RELATED"/>
    <property type="match status" value="1"/>
</dbReference>
<dbReference type="AlphaFoldDB" id="K7A3W0"/>
<dbReference type="Proteomes" id="UP000006322">
    <property type="component" value="Unassembled WGS sequence"/>
</dbReference>
<evidence type="ECO:0000256" key="3">
    <source>
        <dbReference type="ARBA" id="ARBA00022692"/>
    </source>
</evidence>
<accession>K7A3W0</accession>
<dbReference type="OrthoDB" id="7348996at2"/>
<feature type="transmembrane region" description="Helical" evidence="6">
    <location>
        <begin position="12"/>
        <end position="30"/>
    </location>
</feature>
<feature type="transmembrane region" description="Helical" evidence="6">
    <location>
        <begin position="194"/>
        <end position="212"/>
    </location>
</feature>
<evidence type="ECO:0000313" key="9">
    <source>
        <dbReference type="Proteomes" id="UP000006322"/>
    </source>
</evidence>
<evidence type="ECO:0000256" key="5">
    <source>
        <dbReference type="ARBA" id="ARBA00023136"/>
    </source>
</evidence>
<comment type="subcellular location">
    <subcellularLocation>
        <location evidence="1 6">Cell membrane</location>
        <topology evidence="1 6">Multi-pass membrane protein</topology>
    </subcellularLocation>
</comment>
<keyword evidence="9" id="KW-1185">Reference proteome</keyword>
<evidence type="ECO:0000256" key="6">
    <source>
        <dbReference type="RuleBase" id="RU366058"/>
    </source>
</evidence>
<dbReference type="InterPro" id="IPR032816">
    <property type="entry name" value="VTT_dom"/>
</dbReference>
<dbReference type="EMBL" id="BAER01000143">
    <property type="protein sequence ID" value="GAC35573.1"/>
    <property type="molecule type" value="Genomic_DNA"/>
</dbReference>
<dbReference type="PANTHER" id="PTHR12677:SF59">
    <property type="entry name" value="GOLGI APPARATUS MEMBRANE PROTEIN TVP38-RELATED"/>
    <property type="match status" value="1"/>
</dbReference>
<name>K7A3W0_9ALTE</name>
<feature type="transmembrane region" description="Helical" evidence="6">
    <location>
        <begin position="137"/>
        <end position="156"/>
    </location>
</feature>
<gene>
    <name evidence="8" type="ORF">GPLA_4699</name>
</gene>
<dbReference type="STRING" id="1129793.GPLA_4699"/>
<dbReference type="InterPro" id="IPR015414">
    <property type="entry name" value="TMEM64"/>
</dbReference>
<evidence type="ECO:0000256" key="2">
    <source>
        <dbReference type="ARBA" id="ARBA00022475"/>
    </source>
</evidence>
<organism evidence="8 9">
    <name type="scientific">Paraglaciecola polaris LMG 21857</name>
    <dbReference type="NCBI Taxonomy" id="1129793"/>
    <lineage>
        <taxon>Bacteria</taxon>
        <taxon>Pseudomonadati</taxon>
        <taxon>Pseudomonadota</taxon>
        <taxon>Gammaproteobacteria</taxon>
        <taxon>Alteromonadales</taxon>
        <taxon>Alteromonadaceae</taxon>
        <taxon>Paraglaciecola</taxon>
    </lineage>
</organism>
<feature type="transmembrane region" description="Helical" evidence="6">
    <location>
        <begin position="50"/>
        <end position="68"/>
    </location>
</feature>
<evidence type="ECO:0000256" key="4">
    <source>
        <dbReference type="ARBA" id="ARBA00022989"/>
    </source>
</evidence>
<evidence type="ECO:0000313" key="8">
    <source>
        <dbReference type="EMBL" id="GAC35573.1"/>
    </source>
</evidence>
<dbReference type="Pfam" id="PF09335">
    <property type="entry name" value="VTT_dom"/>
    <property type="match status" value="1"/>
</dbReference>
<sequence>MNKTFNNKWYKHGVGTISFCIVIGLLLTNLDIFSSFNETWVDRDIRNAGIIGWIYFLGIGVVATACGAPRQVVAFLGGYAFGAISGTLLATLAATMGCAITFYISKCVIKPLVQRKFNYQSKQADNFLRYAPTRKTIIIRLLPFGSNVLTNIIAGSTNVSPKAFFVGSTIGYLPQMLIFSLLGKGILVGSEWKILFSTLLFLFSSYLSFLLYKKYRFNLKENECRTESVDKTASTPTRSSIF</sequence>
<proteinExistence type="inferred from homology"/>